<proteinExistence type="predicted"/>
<evidence type="ECO:0000313" key="1">
    <source>
        <dbReference type="EMBL" id="OAQ07213.1"/>
    </source>
</evidence>
<name>A0A179C6M0_9LACO</name>
<dbReference type="RefSeq" id="WP_064208026.1">
    <property type="nucleotide sequence ID" value="NZ_CANCVY010000001.1"/>
</dbReference>
<comment type="caution">
    <text evidence="1">The sequence shown here is derived from an EMBL/GenBank/DDBJ whole genome shotgun (WGS) entry which is preliminary data.</text>
</comment>
<dbReference type="EMBL" id="LVKI01000037">
    <property type="protein sequence ID" value="OAQ07213.1"/>
    <property type="molecule type" value="Genomic_DNA"/>
</dbReference>
<dbReference type="Proteomes" id="UP000078520">
    <property type="component" value="Unassembled WGS sequence"/>
</dbReference>
<reference evidence="2" key="1">
    <citation type="submission" date="2016-03" db="EMBL/GenBank/DDBJ databases">
        <authorList>
            <person name="Johnson T.J."/>
            <person name="Youmans B."/>
            <person name="Case K."/>
            <person name="Noll S."/>
        </authorList>
    </citation>
    <scope>NUCLEOTIDE SEQUENCE [LARGE SCALE GENOMIC DNA]</scope>
    <source>
        <strain evidence="2">UMNLAv8</strain>
    </source>
</reference>
<evidence type="ECO:0000313" key="2">
    <source>
        <dbReference type="Proteomes" id="UP000078520"/>
    </source>
</evidence>
<protein>
    <recommendedName>
        <fullName evidence="3">MacB-like periplasmic core domain-containing protein</fullName>
    </recommendedName>
</protein>
<organism evidence="1 2">
    <name type="scientific">Ligilactobacillus aviarius</name>
    <dbReference type="NCBI Taxonomy" id="1606"/>
    <lineage>
        <taxon>Bacteria</taxon>
        <taxon>Bacillati</taxon>
        <taxon>Bacillota</taxon>
        <taxon>Bacilli</taxon>
        <taxon>Lactobacillales</taxon>
        <taxon>Lactobacillaceae</taxon>
        <taxon>Ligilactobacillus</taxon>
    </lineage>
</organism>
<accession>A0A179C6M0</accession>
<gene>
    <name evidence="1" type="ORF">A3O14_06540</name>
</gene>
<dbReference type="AlphaFoldDB" id="A0A179C6M0"/>
<dbReference type="OrthoDB" id="2329651at2"/>
<sequence length="327" mass="37209">MAKKNFLTILYTALLSFLCVFIFSKINQRDLILQLDNHNLTAEAYQINLRQNEKLSKFTKELDDSSEIDNVQVHFQSKKDKNITYFYGKGNFPVPPMVSGEFFSKNDFDSIVNVAVVGQNLKKKLYKPKDQAYLHYGNHYIPVLGIMGENRAHSKLDNQIFIAGGRDIMENLNSNDFIIKIDGRKSFSTSLLKKTFNAASVKRVVHQNTLAQSGSWISNHFAHLMGLIAIVIGTLGGAFLWSIATRKDFQAELFASNDKRRVVFQEWRSFTIYNGVGMIVGTLIGTVVFTLSTYAQLIPFIVILYIVAILLFYFVIKHDVKKLKINL</sequence>
<evidence type="ECO:0008006" key="3">
    <source>
        <dbReference type="Google" id="ProtNLM"/>
    </source>
</evidence>